<dbReference type="PATRIC" id="fig|1114972.6.peg.980"/>
<organism evidence="6 7">
    <name type="scientific">Furfurilactobacillus rossiae DSM 15814</name>
    <dbReference type="NCBI Taxonomy" id="1114972"/>
    <lineage>
        <taxon>Bacteria</taxon>
        <taxon>Bacillati</taxon>
        <taxon>Bacillota</taxon>
        <taxon>Bacilli</taxon>
        <taxon>Lactobacillales</taxon>
        <taxon>Lactobacillaceae</taxon>
        <taxon>Furfurilactobacillus</taxon>
    </lineage>
</organism>
<dbReference type="GO" id="GO:0030527">
    <property type="term" value="F:structural constituent of chromatin"/>
    <property type="evidence" value="ECO:0007669"/>
    <property type="project" value="InterPro"/>
</dbReference>
<reference evidence="6 7" key="1">
    <citation type="journal article" date="2015" name="Genome Announc.">
        <title>Expanding the biotechnology potential of lactobacilli through comparative genomics of 213 strains and associated genera.</title>
        <authorList>
            <person name="Sun Z."/>
            <person name="Harris H.M."/>
            <person name="McCann A."/>
            <person name="Guo C."/>
            <person name="Argimon S."/>
            <person name="Zhang W."/>
            <person name="Yang X."/>
            <person name="Jeffery I.B."/>
            <person name="Cooney J.C."/>
            <person name="Kagawa T.F."/>
            <person name="Liu W."/>
            <person name="Song Y."/>
            <person name="Salvetti E."/>
            <person name="Wrobel A."/>
            <person name="Rasinkangas P."/>
            <person name="Parkhill J."/>
            <person name="Rea M.C."/>
            <person name="O'Sullivan O."/>
            <person name="Ritari J."/>
            <person name="Douillard F.P."/>
            <person name="Paul Ross R."/>
            <person name="Yang R."/>
            <person name="Briner A.E."/>
            <person name="Felis G.E."/>
            <person name="de Vos W.M."/>
            <person name="Barrangou R."/>
            <person name="Klaenhammer T.R."/>
            <person name="Caufield P.W."/>
            <person name="Cui Y."/>
            <person name="Zhang H."/>
            <person name="O'Toole P.W."/>
        </authorList>
    </citation>
    <scope>NUCLEOTIDE SEQUENCE [LARGE SCALE GENOMIC DNA]</scope>
    <source>
        <strain evidence="6 7">DSM 15814</strain>
    </source>
</reference>
<dbReference type="GO" id="GO:0003677">
    <property type="term" value="F:DNA binding"/>
    <property type="evidence" value="ECO:0007669"/>
    <property type="project" value="UniProtKB-KW"/>
</dbReference>
<name>A0A0R1RED2_9LACO</name>
<accession>A0A0R1RED2</accession>
<evidence type="ECO:0000256" key="1">
    <source>
        <dbReference type="ARBA" id="ARBA00010529"/>
    </source>
</evidence>
<evidence type="ECO:0000256" key="4">
    <source>
        <dbReference type="ARBA" id="ARBA00023125"/>
    </source>
</evidence>
<sequence>MKEKTTKKEIVKMVAKHAEVSQSTSQQVIDALFDCIGEELAAGRDVELRRFGTFVVHTNKTRVISDISGQPATVPEHRIAKYRCGTSMRAILNGTHEGITN</sequence>
<keyword evidence="4" id="KW-0238">DNA-binding</keyword>
<dbReference type="InterPro" id="IPR000119">
    <property type="entry name" value="Hist_DNA-bd"/>
</dbReference>
<dbReference type="PANTHER" id="PTHR33175">
    <property type="entry name" value="DNA-BINDING PROTEIN HU"/>
    <property type="match status" value="1"/>
</dbReference>
<keyword evidence="3" id="KW-0226">DNA condensation</keyword>
<dbReference type="PANTHER" id="PTHR33175:SF3">
    <property type="entry name" value="DNA-BINDING PROTEIN HU-BETA"/>
    <property type="match status" value="1"/>
</dbReference>
<gene>
    <name evidence="6" type="ORF">FD35_GL000969</name>
</gene>
<evidence type="ECO:0000256" key="2">
    <source>
        <dbReference type="ARBA" id="ARBA00021922"/>
    </source>
</evidence>
<dbReference type="InterPro" id="IPR010992">
    <property type="entry name" value="IHF-like_DNA-bd_dom_sf"/>
</dbReference>
<dbReference type="Pfam" id="PF00216">
    <property type="entry name" value="Bac_DNA_binding"/>
    <property type="match status" value="1"/>
</dbReference>
<dbReference type="EMBL" id="AZFF01000017">
    <property type="protein sequence ID" value="KRL53604.1"/>
    <property type="molecule type" value="Genomic_DNA"/>
</dbReference>
<dbReference type="GO" id="GO:0005829">
    <property type="term" value="C:cytosol"/>
    <property type="evidence" value="ECO:0007669"/>
    <property type="project" value="TreeGrafter"/>
</dbReference>
<evidence type="ECO:0000256" key="5">
    <source>
        <dbReference type="RuleBase" id="RU003939"/>
    </source>
</evidence>
<dbReference type="GO" id="GO:0030261">
    <property type="term" value="P:chromosome condensation"/>
    <property type="evidence" value="ECO:0007669"/>
    <property type="project" value="UniProtKB-KW"/>
</dbReference>
<dbReference type="RefSeq" id="WP_017260775.1">
    <property type="nucleotide sequence ID" value="NZ_AUAW01000019.1"/>
</dbReference>
<dbReference type="Proteomes" id="UP000051999">
    <property type="component" value="Unassembled WGS sequence"/>
</dbReference>
<evidence type="ECO:0000256" key="3">
    <source>
        <dbReference type="ARBA" id="ARBA00023067"/>
    </source>
</evidence>
<dbReference type="Gene3D" id="4.10.520.10">
    <property type="entry name" value="IHF-like DNA-binding proteins"/>
    <property type="match status" value="1"/>
</dbReference>
<protein>
    <recommendedName>
        <fullName evidence="2">DNA-binding protein HU</fullName>
    </recommendedName>
</protein>
<dbReference type="OrthoDB" id="9799835at2"/>
<keyword evidence="7" id="KW-1185">Reference proteome</keyword>
<comment type="caution">
    <text evidence="6">The sequence shown here is derived from an EMBL/GenBank/DDBJ whole genome shotgun (WGS) entry which is preliminary data.</text>
</comment>
<dbReference type="AlphaFoldDB" id="A0A0R1RED2"/>
<dbReference type="SUPFAM" id="SSF47729">
    <property type="entry name" value="IHF-like DNA-binding proteins"/>
    <property type="match status" value="1"/>
</dbReference>
<evidence type="ECO:0000313" key="6">
    <source>
        <dbReference type="EMBL" id="KRL53604.1"/>
    </source>
</evidence>
<dbReference type="SMART" id="SM00411">
    <property type="entry name" value="BHL"/>
    <property type="match status" value="1"/>
</dbReference>
<proteinExistence type="inferred from homology"/>
<dbReference type="STRING" id="1114972.FD35_GL000969"/>
<evidence type="ECO:0000313" key="7">
    <source>
        <dbReference type="Proteomes" id="UP000051999"/>
    </source>
</evidence>
<comment type="similarity">
    <text evidence="1 5">Belongs to the bacterial histone-like protein family.</text>
</comment>